<feature type="region of interest" description="Disordered" evidence="1">
    <location>
        <begin position="94"/>
        <end position="122"/>
    </location>
</feature>
<protein>
    <recommendedName>
        <fullName evidence="4">Ankyrin 2,3/unc44</fullName>
    </recommendedName>
</protein>
<evidence type="ECO:0000256" key="1">
    <source>
        <dbReference type="SAM" id="MobiDB-lite"/>
    </source>
</evidence>
<organism evidence="2 3">
    <name type="scientific">Beauveria asiatica</name>
    <dbReference type="NCBI Taxonomy" id="1069075"/>
    <lineage>
        <taxon>Eukaryota</taxon>
        <taxon>Fungi</taxon>
        <taxon>Dikarya</taxon>
        <taxon>Ascomycota</taxon>
        <taxon>Pezizomycotina</taxon>
        <taxon>Sordariomycetes</taxon>
        <taxon>Hypocreomycetidae</taxon>
        <taxon>Hypocreales</taxon>
        <taxon>Cordycipitaceae</taxon>
        <taxon>Beauveria</taxon>
    </lineage>
</organism>
<comment type="caution">
    <text evidence="2">The sequence shown here is derived from an EMBL/GenBank/DDBJ whole genome shotgun (WGS) entry which is preliminary data.</text>
</comment>
<evidence type="ECO:0008006" key="4">
    <source>
        <dbReference type="Google" id="ProtNLM"/>
    </source>
</evidence>
<feature type="region of interest" description="Disordered" evidence="1">
    <location>
        <begin position="457"/>
        <end position="534"/>
    </location>
</feature>
<evidence type="ECO:0000313" key="3">
    <source>
        <dbReference type="Proteomes" id="UP001397290"/>
    </source>
</evidence>
<dbReference type="Proteomes" id="UP001397290">
    <property type="component" value="Unassembled WGS sequence"/>
</dbReference>
<evidence type="ECO:0000313" key="2">
    <source>
        <dbReference type="EMBL" id="KAK8143640.1"/>
    </source>
</evidence>
<feature type="compositionally biased region" description="Basic and acidic residues" evidence="1">
    <location>
        <begin position="457"/>
        <end position="484"/>
    </location>
</feature>
<feature type="compositionally biased region" description="Polar residues" evidence="1">
    <location>
        <begin position="562"/>
        <end position="588"/>
    </location>
</feature>
<name>A0AAW0RNN3_9HYPO</name>
<sequence>MASVESVAAKVSVGEVAAMNDAELAKFMQGHRLPDGDYDLPVEGWDKLSKDERSRLAQRLEAQKRSLAQSPTVCSRPLDLNDLDARLRQVSPSKSFLLRPETQTSDRSRSPTPPFDRTRREVDAYDELIDDGGRPLYPIGLIQKVYKDPDNYAEILWPWQEYLTPPVSPSGIFQRQWRRWRDFRKWQNDNRGREDDDGGFQVYVERQKYIIQRDFLPDFCAKRLAEIEADPSCLKSRWEGVQWERERQRHYCRERGCRGFRDYAEAVKRRLTRHDFRQPFKLDKDPKKQDKLTTWIEYLNYEYWWLDKHTGDIERLEPEHDRLWQELGDEIVLRPHETKEFVRTTASPMERANEREQAEKVVEREESEAKRIYVLTQKDPKRLSIPQAKRISMMKHSAERLLAAKQRLKQVQSRNQRITQFIRATFDFADAKRDAARHRVLVQWVLDQVPLVEAEMEQSKVNRREPDGRRRTKRKLDTDQDTPKKQPTKRRRLAIARASSKVTETTPKPPIVMDQEASRDSQPKNLIASGSHQGDVRAMLQGPRRSSRIAARRDTLRIALQPHTTQPRSHSKLKVTSAQLRGSRSSAQDAKAHG</sequence>
<accession>A0AAW0RNN3</accession>
<dbReference type="EMBL" id="JAAHCF010000484">
    <property type="protein sequence ID" value="KAK8143640.1"/>
    <property type="molecule type" value="Genomic_DNA"/>
</dbReference>
<dbReference type="AlphaFoldDB" id="A0AAW0RNN3"/>
<proteinExistence type="predicted"/>
<keyword evidence="3" id="KW-1185">Reference proteome</keyword>
<gene>
    <name evidence="2" type="ORF">G3M48_006961</name>
</gene>
<feature type="region of interest" description="Disordered" evidence="1">
    <location>
        <begin position="560"/>
        <end position="594"/>
    </location>
</feature>
<reference evidence="2 3" key="1">
    <citation type="submission" date="2020-02" db="EMBL/GenBank/DDBJ databases">
        <title>Comparative genomics of the hypocrealean fungal genus Beauvera.</title>
        <authorList>
            <person name="Showalter D.N."/>
            <person name="Bushley K.E."/>
            <person name="Rehner S.A."/>
        </authorList>
    </citation>
    <scope>NUCLEOTIDE SEQUENCE [LARGE SCALE GENOMIC DNA]</scope>
    <source>
        <strain evidence="2 3">ARSEF4384</strain>
    </source>
</reference>